<evidence type="ECO:0000313" key="2">
    <source>
        <dbReference type="Proteomes" id="UP000199377"/>
    </source>
</evidence>
<proteinExistence type="predicted"/>
<name>A0A1I3LG66_9RHOB</name>
<dbReference type="STRING" id="1114924.SAMN05216258_11012"/>
<accession>A0A1I3LG66</accession>
<dbReference type="Proteomes" id="UP000199377">
    <property type="component" value="Unassembled WGS sequence"/>
</dbReference>
<evidence type="ECO:0000313" key="1">
    <source>
        <dbReference type="EMBL" id="SFI83753.1"/>
    </source>
</evidence>
<protein>
    <submittedName>
        <fullName evidence="1">Uncharacterized protein</fullName>
    </submittedName>
</protein>
<sequence>MSIRKPNQIAPAVLGEGAAGVHRRYRDYHNAEADRFTALADECSEPDEWWKHYRDEAVRHRLLAWECETELALLSEMKEAA</sequence>
<dbReference type="AlphaFoldDB" id="A0A1I3LG66"/>
<reference evidence="1 2" key="1">
    <citation type="submission" date="2016-10" db="EMBL/GenBank/DDBJ databases">
        <authorList>
            <person name="de Groot N.N."/>
        </authorList>
    </citation>
    <scope>NUCLEOTIDE SEQUENCE [LARGE SCALE GENOMIC DNA]</scope>
    <source>
        <strain evidence="1 2">CGMCC 1.11030</strain>
    </source>
</reference>
<dbReference type="EMBL" id="FOQH01000010">
    <property type="protein sequence ID" value="SFI83753.1"/>
    <property type="molecule type" value="Genomic_DNA"/>
</dbReference>
<gene>
    <name evidence="1" type="ORF">SAMN05216258_11012</name>
</gene>
<organism evidence="1 2">
    <name type="scientific">Albimonas pacifica</name>
    <dbReference type="NCBI Taxonomy" id="1114924"/>
    <lineage>
        <taxon>Bacteria</taxon>
        <taxon>Pseudomonadati</taxon>
        <taxon>Pseudomonadota</taxon>
        <taxon>Alphaproteobacteria</taxon>
        <taxon>Rhodobacterales</taxon>
        <taxon>Paracoccaceae</taxon>
        <taxon>Albimonas</taxon>
    </lineage>
</organism>
<dbReference type="RefSeq" id="WP_092863030.1">
    <property type="nucleotide sequence ID" value="NZ_FOQH01000010.1"/>
</dbReference>
<keyword evidence="2" id="KW-1185">Reference proteome</keyword>